<gene>
    <name evidence="2" type="ordered locus">Smar_1303</name>
</gene>
<dbReference type="GeneID" id="4907672"/>
<dbReference type="KEGG" id="smr:Smar_1303"/>
<organism evidence="2 3">
    <name type="scientific">Staphylothermus marinus (strain ATCC 43588 / DSM 3639 / JCM 9404 / F1)</name>
    <dbReference type="NCBI Taxonomy" id="399550"/>
    <lineage>
        <taxon>Archaea</taxon>
        <taxon>Thermoproteota</taxon>
        <taxon>Thermoprotei</taxon>
        <taxon>Desulfurococcales</taxon>
        <taxon>Desulfurococcaceae</taxon>
        <taxon>Staphylothermus</taxon>
    </lineage>
</organism>
<evidence type="ECO:0000313" key="3">
    <source>
        <dbReference type="Proteomes" id="UP000000254"/>
    </source>
</evidence>
<dbReference type="CDD" id="cd02440">
    <property type="entry name" value="AdoMet_MTases"/>
    <property type="match status" value="1"/>
</dbReference>
<name>A3DP34_STAMF</name>
<dbReference type="HOGENOM" id="CLU_124259_0_0_2"/>
<dbReference type="AlphaFoldDB" id="A3DP34"/>
<keyword evidence="2" id="KW-0489">Methyltransferase</keyword>
<reference evidence="3" key="1">
    <citation type="journal article" date="2009" name="BMC Genomics">
        <title>The complete genome sequence of Staphylothermus marinus reveals differences in sulfur metabolism among heterotrophic Crenarchaeota.</title>
        <authorList>
            <person name="Anderson I.J."/>
            <person name="Dharmarajan L."/>
            <person name="Rodriguez J."/>
            <person name="Hooper S."/>
            <person name="Porat I."/>
            <person name="Ulrich L.E."/>
            <person name="Elkins J.G."/>
            <person name="Mavromatis K."/>
            <person name="Sun H."/>
            <person name="Land M."/>
            <person name="Lapidus A."/>
            <person name="Lucas S."/>
            <person name="Barry K."/>
            <person name="Huber H."/>
            <person name="Zhulin I.B."/>
            <person name="Whitman W.B."/>
            <person name="Mukhopadhyay B."/>
            <person name="Woese C."/>
            <person name="Bristow J."/>
            <person name="Kyrpides N."/>
        </authorList>
    </citation>
    <scope>NUCLEOTIDE SEQUENCE [LARGE SCALE GENOMIC DNA]</scope>
    <source>
        <strain evidence="3">ATCC 43588 / DSM 3639 / JCM 9404 / F1</strain>
    </source>
</reference>
<dbReference type="OrthoDB" id="147504at2157"/>
<accession>A3DP34</accession>
<keyword evidence="2" id="KW-0808">Transferase</keyword>
<dbReference type="Gene3D" id="3.40.50.150">
    <property type="entry name" value="Vaccinia Virus protein VP39"/>
    <property type="match status" value="1"/>
</dbReference>
<reference evidence="2 3" key="2">
    <citation type="journal article" date="2009" name="Stand. Genomic Sci.">
        <title>Complete genome sequence of Staphylothermus marinus Stetter and Fiala 1986 type strain F1.</title>
        <authorList>
            <person name="Anderson I.J."/>
            <person name="Sun H."/>
            <person name="Lapidus A."/>
            <person name="Copeland A."/>
            <person name="Glavina Del Rio T."/>
            <person name="Tice H."/>
            <person name="Dalin E."/>
            <person name="Lucas S."/>
            <person name="Barry K."/>
            <person name="Land M."/>
            <person name="Richardson P."/>
            <person name="Huber H."/>
            <person name="Kyrpides N.C."/>
        </authorList>
    </citation>
    <scope>NUCLEOTIDE SEQUENCE [LARGE SCALE GENOMIC DNA]</scope>
    <source>
        <strain evidence="3">ATCC 43588 / DSM 3639 / JCM 9404 / F1</strain>
    </source>
</reference>
<dbReference type="RefSeq" id="WP_011839585.1">
    <property type="nucleotide sequence ID" value="NC_009033.1"/>
</dbReference>
<dbReference type="Proteomes" id="UP000000254">
    <property type="component" value="Chromosome"/>
</dbReference>
<dbReference type="GO" id="GO:0032259">
    <property type="term" value="P:methylation"/>
    <property type="evidence" value="ECO:0007669"/>
    <property type="project" value="UniProtKB-KW"/>
</dbReference>
<keyword evidence="3" id="KW-1185">Reference proteome</keyword>
<dbReference type="InterPro" id="IPR029063">
    <property type="entry name" value="SAM-dependent_MTases_sf"/>
</dbReference>
<evidence type="ECO:0000313" key="2">
    <source>
        <dbReference type="EMBL" id="ABN70394.1"/>
    </source>
</evidence>
<feature type="domain" description="Methyltransferase type 11" evidence="1">
    <location>
        <begin position="52"/>
        <end position="151"/>
    </location>
</feature>
<dbReference type="EMBL" id="CP000575">
    <property type="protein sequence ID" value="ABN70394.1"/>
    <property type="molecule type" value="Genomic_DNA"/>
</dbReference>
<dbReference type="GO" id="GO:0008757">
    <property type="term" value="F:S-adenosylmethionine-dependent methyltransferase activity"/>
    <property type="evidence" value="ECO:0007669"/>
    <property type="project" value="InterPro"/>
</dbReference>
<dbReference type="InterPro" id="IPR013216">
    <property type="entry name" value="Methyltransf_11"/>
</dbReference>
<evidence type="ECO:0000259" key="1">
    <source>
        <dbReference type="Pfam" id="PF08241"/>
    </source>
</evidence>
<protein>
    <submittedName>
        <fullName evidence="2">Methyltransferase type 11</fullName>
    </submittedName>
</protein>
<dbReference type="SUPFAM" id="SSF53335">
    <property type="entry name" value="S-adenosyl-L-methionine-dependent methyltransferases"/>
    <property type="match status" value="1"/>
</dbReference>
<dbReference type="Pfam" id="PF08241">
    <property type="entry name" value="Methyltransf_11"/>
    <property type="match status" value="1"/>
</dbReference>
<dbReference type="PANTHER" id="PTHR43861">
    <property type="entry name" value="TRANS-ACONITATE 2-METHYLTRANSFERASE-RELATED"/>
    <property type="match status" value="1"/>
</dbReference>
<proteinExistence type="predicted"/>
<dbReference type="STRING" id="399550.Smar_1303"/>
<sequence>MTSSKTKDKHVDPVKLYNITARTYDSLYKEEQYTKYNYVFEELRLVPGKNILDIGCGTGLLIEYLLSKKLDLFHRYLCIDPSIEMLKKAIDKYRDPRIIYILSYAEDLDLIDQSIDSIFMFTVWDNIHETNKKSILKKIKNSLTKEGYAIITTIPRNKIYDGQRSPSDLDNEFKYVGFKIDNFYMYKKYS</sequence>
<dbReference type="eggNOG" id="arCOG03773">
    <property type="taxonomic scope" value="Archaea"/>
</dbReference>